<keyword evidence="4 6" id="KW-1133">Transmembrane helix</keyword>
<feature type="transmembrane region" description="Helical" evidence="6">
    <location>
        <begin position="257"/>
        <end position="285"/>
    </location>
</feature>
<evidence type="ECO:0000256" key="2">
    <source>
        <dbReference type="ARBA" id="ARBA00022475"/>
    </source>
</evidence>
<dbReference type="RefSeq" id="WP_154380353.1">
    <property type="nucleotide sequence ID" value="NZ_WKJJ01000022.1"/>
</dbReference>
<evidence type="ECO:0000313" key="10">
    <source>
        <dbReference type="Proteomes" id="UP000446768"/>
    </source>
</evidence>
<dbReference type="InterPro" id="IPR003838">
    <property type="entry name" value="ABC3_permease_C"/>
</dbReference>
<keyword evidence="3 6" id="KW-0812">Transmembrane</keyword>
<evidence type="ECO:0000259" key="7">
    <source>
        <dbReference type="Pfam" id="PF02687"/>
    </source>
</evidence>
<dbReference type="InterPro" id="IPR050250">
    <property type="entry name" value="Macrolide_Exporter_MacB"/>
</dbReference>
<keyword evidence="5 6" id="KW-0472">Membrane</keyword>
<feature type="domain" description="MacB-like periplasmic core" evidence="8">
    <location>
        <begin position="19"/>
        <end position="232"/>
    </location>
</feature>
<evidence type="ECO:0000256" key="3">
    <source>
        <dbReference type="ARBA" id="ARBA00022692"/>
    </source>
</evidence>
<comment type="caution">
    <text evidence="9">The sequence shown here is derived from an EMBL/GenBank/DDBJ whole genome shotgun (WGS) entry which is preliminary data.</text>
</comment>
<protein>
    <submittedName>
        <fullName evidence="9">FtsX-like permease family protein</fullName>
    </submittedName>
</protein>
<sequence length="392" mass="42187">MKIPLPYIARNLWARRLTTALTAGGLALVVFVFATVLMLDEGLRTTLVTTGEYDNVVITRRSAETEVQSGIDRNMANIVASHPAIARDAQGMPLLSKETVVLISLARRGSGDTPGKASNVVIRGAGPQGFVLRPQVHVTAGRMFRPGASEVIVGGGIARRFAGVAIGDRLRFGQREWTVVGWFDAGNSGFDSEIWGDADQLVQAFRRLAWSSMVLRLADSARFDQLKGDVENDPRLTVEARREQTFYADQSRALSNFISILGLALSVIFSIGAMIGATITMYASVASRTAEIGTLRALGYQRRHILAAFLLEAMLLALAGGVAGLACASLMQMLSFSTTNFQSFAELAFGFRLTPLIAAKTLLFALLMGFVGGFLPALRAARMKIVDALRAA</sequence>
<keyword evidence="10" id="KW-1185">Reference proteome</keyword>
<dbReference type="EMBL" id="WKJJ01000022">
    <property type="protein sequence ID" value="MRV75622.1"/>
    <property type="molecule type" value="Genomic_DNA"/>
</dbReference>
<reference evidence="9 10" key="1">
    <citation type="submission" date="2019-11" db="EMBL/GenBank/DDBJ databases">
        <title>Novel species isolated from a subtropical stream in China.</title>
        <authorList>
            <person name="Lu H."/>
        </authorList>
    </citation>
    <scope>NUCLEOTIDE SEQUENCE [LARGE SCALE GENOMIC DNA]</scope>
    <source>
        <strain evidence="9 10">FT92W</strain>
    </source>
</reference>
<accession>A0A7X2ITS8</accession>
<gene>
    <name evidence="9" type="ORF">GJ700_28290</name>
</gene>
<dbReference type="AlphaFoldDB" id="A0A7X2ITS8"/>
<dbReference type="PANTHER" id="PTHR30572">
    <property type="entry name" value="MEMBRANE COMPONENT OF TRANSPORTER-RELATED"/>
    <property type="match status" value="1"/>
</dbReference>
<proteinExistence type="predicted"/>
<keyword evidence="2" id="KW-1003">Cell membrane</keyword>
<evidence type="ECO:0000256" key="1">
    <source>
        <dbReference type="ARBA" id="ARBA00004651"/>
    </source>
</evidence>
<dbReference type="Pfam" id="PF12704">
    <property type="entry name" value="MacB_PCD"/>
    <property type="match status" value="1"/>
</dbReference>
<evidence type="ECO:0000313" key="9">
    <source>
        <dbReference type="EMBL" id="MRV75622.1"/>
    </source>
</evidence>
<feature type="transmembrane region" description="Helical" evidence="6">
    <location>
        <begin position="306"/>
        <end position="333"/>
    </location>
</feature>
<evidence type="ECO:0000256" key="4">
    <source>
        <dbReference type="ARBA" id="ARBA00022989"/>
    </source>
</evidence>
<feature type="transmembrane region" description="Helical" evidence="6">
    <location>
        <begin position="353"/>
        <end position="375"/>
    </location>
</feature>
<dbReference type="GO" id="GO:0005886">
    <property type="term" value="C:plasma membrane"/>
    <property type="evidence" value="ECO:0007669"/>
    <property type="project" value="UniProtKB-SubCell"/>
</dbReference>
<evidence type="ECO:0000256" key="6">
    <source>
        <dbReference type="SAM" id="Phobius"/>
    </source>
</evidence>
<feature type="domain" description="ABC3 transporter permease C-terminal" evidence="7">
    <location>
        <begin position="264"/>
        <end position="384"/>
    </location>
</feature>
<evidence type="ECO:0000259" key="8">
    <source>
        <dbReference type="Pfam" id="PF12704"/>
    </source>
</evidence>
<dbReference type="Proteomes" id="UP000446768">
    <property type="component" value="Unassembled WGS sequence"/>
</dbReference>
<feature type="transmembrane region" description="Helical" evidence="6">
    <location>
        <begin position="20"/>
        <end position="39"/>
    </location>
</feature>
<dbReference type="Pfam" id="PF02687">
    <property type="entry name" value="FtsX"/>
    <property type="match status" value="1"/>
</dbReference>
<dbReference type="GO" id="GO:0022857">
    <property type="term" value="F:transmembrane transporter activity"/>
    <property type="evidence" value="ECO:0007669"/>
    <property type="project" value="TreeGrafter"/>
</dbReference>
<dbReference type="PANTHER" id="PTHR30572:SF15">
    <property type="entry name" value="ABC TRANSPORTER PERMEASE"/>
    <property type="match status" value="1"/>
</dbReference>
<comment type="subcellular location">
    <subcellularLocation>
        <location evidence="1">Cell membrane</location>
        <topology evidence="1">Multi-pass membrane protein</topology>
    </subcellularLocation>
</comment>
<name>A0A7X2ITS8_9BURK</name>
<organism evidence="9 10">
    <name type="scientific">Pseudoduganella rivuli</name>
    <dbReference type="NCBI Taxonomy" id="2666085"/>
    <lineage>
        <taxon>Bacteria</taxon>
        <taxon>Pseudomonadati</taxon>
        <taxon>Pseudomonadota</taxon>
        <taxon>Betaproteobacteria</taxon>
        <taxon>Burkholderiales</taxon>
        <taxon>Oxalobacteraceae</taxon>
        <taxon>Telluria group</taxon>
        <taxon>Pseudoduganella</taxon>
    </lineage>
</organism>
<evidence type="ECO:0000256" key="5">
    <source>
        <dbReference type="ARBA" id="ARBA00023136"/>
    </source>
</evidence>
<dbReference type="InterPro" id="IPR025857">
    <property type="entry name" value="MacB_PCD"/>
</dbReference>